<protein>
    <recommendedName>
        <fullName evidence="5">Cell shape determination protein CcmA</fullName>
    </recommendedName>
</protein>
<dbReference type="KEGG" id="lue:DCD74_05145"/>
<gene>
    <name evidence="3" type="ORF">DCD74_05145</name>
</gene>
<dbReference type="EMBL" id="CP029556">
    <property type="protein sequence ID" value="AXA84164.1"/>
    <property type="molecule type" value="Genomic_DNA"/>
</dbReference>
<feature type="compositionally biased region" description="Low complexity" evidence="2">
    <location>
        <begin position="22"/>
        <end position="41"/>
    </location>
</feature>
<evidence type="ECO:0000313" key="3">
    <source>
        <dbReference type="EMBL" id="AXA84164.1"/>
    </source>
</evidence>
<dbReference type="PANTHER" id="PTHR35024:SF4">
    <property type="entry name" value="POLYMER-FORMING CYTOSKELETAL PROTEIN"/>
    <property type="match status" value="1"/>
</dbReference>
<accession>A0A344J554</accession>
<evidence type="ECO:0000256" key="2">
    <source>
        <dbReference type="SAM" id="MobiDB-lite"/>
    </source>
</evidence>
<dbReference type="PANTHER" id="PTHR35024">
    <property type="entry name" value="HYPOTHETICAL CYTOSOLIC PROTEIN"/>
    <property type="match status" value="1"/>
</dbReference>
<comment type="similarity">
    <text evidence="1">Belongs to the bactofilin family.</text>
</comment>
<dbReference type="Pfam" id="PF04519">
    <property type="entry name" value="Bactofilin"/>
    <property type="match status" value="1"/>
</dbReference>
<dbReference type="AlphaFoldDB" id="A0A344J554"/>
<dbReference type="InterPro" id="IPR007607">
    <property type="entry name" value="BacA/B"/>
</dbReference>
<organism evidence="3 4">
    <name type="scientific">Solilutibacter oculi</name>
    <dbReference type="NCBI Taxonomy" id="2698682"/>
    <lineage>
        <taxon>Bacteria</taxon>
        <taxon>Pseudomonadati</taxon>
        <taxon>Pseudomonadota</taxon>
        <taxon>Gammaproteobacteria</taxon>
        <taxon>Lysobacterales</taxon>
        <taxon>Lysobacteraceae</taxon>
        <taxon>Solilutibacter</taxon>
    </lineage>
</organism>
<proteinExistence type="inferred from homology"/>
<sequence length="169" mass="17172">MVSWRDPGNSAKKEVADFPNEAVTTPPVQPAAVAPVVRAEPTPAPTPKPAAKESVIAADLSIEGKIEGAGHVRIAGKFKGDVNVKGDLTVEQGAKLTGSVRAEKVTLSGELDGNIEAAKRVDLLASSAMNGDIKAEDLIIASGARLRGHVECGWADGKGAAKGGDSSAA</sequence>
<evidence type="ECO:0000313" key="4">
    <source>
        <dbReference type="Proteomes" id="UP000251842"/>
    </source>
</evidence>
<keyword evidence="4" id="KW-1185">Reference proteome</keyword>
<reference evidence="4" key="1">
    <citation type="submission" date="2018-05" db="EMBL/GenBank/DDBJ databases">
        <title>Luteimonas pekinense sp. nov., isolated from human Meibomian gland secretions, Beijing, China.</title>
        <authorList>
            <person name="Wen T."/>
            <person name="Bai H."/>
            <person name="Lv H."/>
        </authorList>
    </citation>
    <scope>NUCLEOTIDE SEQUENCE [LARGE SCALE GENOMIC DNA]</scope>
    <source>
        <strain evidence="4">83-4</strain>
    </source>
</reference>
<dbReference type="OrthoDB" id="6023669at2"/>
<dbReference type="RefSeq" id="WP_112926377.1">
    <property type="nucleotide sequence ID" value="NZ_CP029556.1"/>
</dbReference>
<evidence type="ECO:0008006" key="5">
    <source>
        <dbReference type="Google" id="ProtNLM"/>
    </source>
</evidence>
<dbReference type="Proteomes" id="UP000251842">
    <property type="component" value="Chromosome"/>
</dbReference>
<name>A0A344J554_9GAMM</name>
<feature type="region of interest" description="Disordered" evidence="2">
    <location>
        <begin position="1"/>
        <end position="51"/>
    </location>
</feature>
<evidence type="ECO:0000256" key="1">
    <source>
        <dbReference type="ARBA" id="ARBA00044755"/>
    </source>
</evidence>